<sequence length="78" mass="8725">MIVLNETDWTICQYENVTPLKLLTLQTMNCYVNPIVSILGFIANMMSIEILKRSGLSKPSNILLLGLVVSDSMSQHNI</sequence>
<dbReference type="Gene3D" id="1.20.1070.10">
    <property type="entry name" value="Rhodopsin 7-helix transmembrane proteins"/>
    <property type="match status" value="1"/>
</dbReference>
<keyword evidence="3" id="KW-1185">Reference proteome</keyword>
<reference evidence="2" key="2">
    <citation type="submission" date="2023-04" db="EMBL/GenBank/DDBJ databases">
        <authorList>
            <person name="Bu L."/>
            <person name="Lu L."/>
            <person name="Laidemitt M.R."/>
            <person name="Zhang S.M."/>
            <person name="Mutuku M."/>
            <person name="Mkoji G."/>
            <person name="Steinauer M."/>
            <person name="Loker E.S."/>
        </authorList>
    </citation>
    <scope>NUCLEOTIDE SEQUENCE</scope>
    <source>
        <strain evidence="2">KasaAsao</strain>
        <tissue evidence="2">Whole Snail</tissue>
    </source>
</reference>
<gene>
    <name evidence="2" type="ORF">Bpfe_024785</name>
</gene>
<keyword evidence="1" id="KW-1133">Transmembrane helix</keyword>
<keyword evidence="1" id="KW-0472">Membrane</keyword>
<dbReference type="Proteomes" id="UP001233172">
    <property type="component" value="Unassembled WGS sequence"/>
</dbReference>
<dbReference type="EMBL" id="JASAOG010000175">
    <property type="protein sequence ID" value="KAK0045786.1"/>
    <property type="molecule type" value="Genomic_DNA"/>
</dbReference>
<evidence type="ECO:0000256" key="1">
    <source>
        <dbReference type="SAM" id="Phobius"/>
    </source>
</evidence>
<organism evidence="2 3">
    <name type="scientific">Biomphalaria pfeifferi</name>
    <name type="common">Bloodfluke planorb</name>
    <name type="synonym">Freshwater snail</name>
    <dbReference type="NCBI Taxonomy" id="112525"/>
    <lineage>
        <taxon>Eukaryota</taxon>
        <taxon>Metazoa</taxon>
        <taxon>Spiralia</taxon>
        <taxon>Lophotrochozoa</taxon>
        <taxon>Mollusca</taxon>
        <taxon>Gastropoda</taxon>
        <taxon>Heterobranchia</taxon>
        <taxon>Euthyneura</taxon>
        <taxon>Panpulmonata</taxon>
        <taxon>Hygrophila</taxon>
        <taxon>Lymnaeoidea</taxon>
        <taxon>Planorbidae</taxon>
        <taxon>Biomphalaria</taxon>
    </lineage>
</organism>
<name>A0AAD8F0F1_BIOPF</name>
<keyword evidence="1" id="KW-0812">Transmembrane</keyword>
<dbReference type="AlphaFoldDB" id="A0AAD8F0F1"/>
<comment type="caution">
    <text evidence="2">The sequence shown here is derived from an EMBL/GenBank/DDBJ whole genome shotgun (WGS) entry which is preliminary data.</text>
</comment>
<feature type="transmembrane region" description="Helical" evidence="1">
    <location>
        <begin position="31"/>
        <end position="51"/>
    </location>
</feature>
<proteinExistence type="predicted"/>
<keyword evidence="2" id="KW-0675">Receptor</keyword>
<evidence type="ECO:0000313" key="2">
    <source>
        <dbReference type="EMBL" id="KAK0045786.1"/>
    </source>
</evidence>
<evidence type="ECO:0000313" key="3">
    <source>
        <dbReference type="Proteomes" id="UP001233172"/>
    </source>
</evidence>
<accession>A0AAD8F0F1</accession>
<reference evidence="2" key="1">
    <citation type="journal article" date="2023" name="PLoS Negl. Trop. Dis.">
        <title>A genome sequence for Biomphalaria pfeifferi, the major vector snail for the human-infecting parasite Schistosoma mansoni.</title>
        <authorList>
            <person name="Bu L."/>
            <person name="Lu L."/>
            <person name="Laidemitt M.R."/>
            <person name="Zhang S.M."/>
            <person name="Mutuku M."/>
            <person name="Mkoji G."/>
            <person name="Steinauer M."/>
            <person name="Loker E.S."/>
        </authorList>
    </citation>
    <scope>NUCLEOTIDE SEQUENCE</scope>
    <source>
        <strain evidence="2">KasaAsao</strain>
    </source>
</reference>
<protein>
    <submittedName>
        <fullName evidence="2">G-protein coupled receptor</fullName>
    </submittedName>
</protein>